<proteinExistence type="predicted"/>
<dbReference type="EMBL" id="JAULSU010000001">
    <property type="protein sequence ID" value="KAK0631796.1"/>
    <property type="molecule type" value="Genomic_DNA"/>
</dbReference>
<evidence type="ECO:0000313" key="2">
    <source>
        <dbReference type="Proteomes" id="UP001175000"/>
    </source>
</evidence>
<name>A0AA39XDT0_9PEZI</name>
<gene>
    <name evidence="1" type="ORF">B0T14DRAFT_11537</name>
</gene>
<accession>A0AA39XDT0</accession>
<sequence>MCLAPIHLRGTTRRESCGKPGWERSVGESLLGGAQRHSQKGPASCFNHPSKRRTVPLLFHAAPIALPGESSSLQGAAGRHLERLEEFTGIAIGRRTLRGGHWIDGRNGYSYDARHTFKLCPPVLPRQTLAWQHSAAVARKHQAISSVRASIGRADGQGKKESSVFSTVWRAGILPACLHLSHLAGKGNLEICFGHKTFAYGWPTL</sequence>
<organism evidence="1 2">
    <name type="scientific">Immersiella caudata</name>
    <dbReference type="NCBI Taxonomy" id="314043"/>
    <lineage>
        <taxon>Eukaryota</taxon>
        <taxon>Fungi</taxon>
        <taxon>Dikarya</taxon>
        <taxon>Ascomycota</taxon>
        <taxon>Pezizomycotina</taxon>
        <taxon>Sordariomycetes</taxon>
        <taxon>Sordariomycetidae</taxon>
        <taxon>Sordariales</taxon>
        <taxon>Lasiosphaeriaceae</taxon>
        <taxon>Immersiella</taxon>
    </lineage>
</organism>
<comment type="caution">
    <text evidence="1">The sequence shown here is derived from an EMBL/GenBank/DDBJ whole genome shotgun (WGS) entry which is preliminary data.</text>
</comment>
<keyword evidence="2" id="KW-1185">Reference proteome</keyword>
<evidence type="ECO:0000313" key="1">
    <source>
        <dbReference type="EMBL" id="KAK0631796.1"/>
    </source>
</evidence>
<dbReference type="Proteomes" id="UP001175000">
    <property type="component" value="Unassembled WGS sequence"/>
</dbReference>
<reference evidence="1" key="1">
    <citation type="submission" date="2023-06" db="EMBL/GenBank/DDBJ databases">
        <title>Genome-scale phylogeny and comparative genomics of the fungal order Sordariales.</title>
        <authorList>
            <consortium name="Lawrence Berkeley National Laboratory"/>
            <person name="Hensen N."/>
            <person name="Bonometti L."/>
            <person name="Westerberg I."/>
            <person name="Brannstrom I.O."/>
            <person name="Guillou S."/>
            <person name="Cros-Aarteil S."/>
            <person name="Calhoun S."/>
            <person name="Haridas S."/>
            <person name="Kuo A."/>
            <person name="Mondo S."/>
            <person name="Pangilinan J."/>
            <person name="Riley R."/>
            <person name="Labutti K."/>
            <person name="Andreopoulos B."/>
            <person name="Lipzen A."/>
            <person name="Chen C."/>
            <person name="Yanf M."/>
            <person name="Daum C."/>
            <person name="Ng V."/>
            <person name="Clum A."/>
            <person name="Steindorff A."/>
            <person name="Ohm R."/>
            <person name="Martin F."/>
            <person name="Silar P."/>
            <person name="Natvig D."/>
            <person name="Lalanne C."/>
            <person name="Gautier V."/>
            <person name="Ament-Velasquez S.L."/>
            <person name="Kruys A."/>
            <person name="Hutchinson M.I."/>
            <person name="Powell A.J."/>
            <person name="Barry K."/>
            <person name="Miller A.N."/>
            <person name="Grigoriev I.V."/>
            <person name="Debuchy R."/>
            <person name="Gladieux P."/>
            <person name="Thoren M.H."/>
            <person name="Johannesson H."/>
        </authorList>
    </citation>
    <scope>NUCLEOTIDE SEQUENCE</scope>
    <source>
        <strain evidence="1">CBS 606.72</strain>
    </source>
</reference>
<protein>
    <submittedName>
        <fullName evidence="1">Uncharacterized protein</fullName>
    </submittedName>
</protein>
<dbReference type="AlphaFoldDB" id="A0AA39XDT0"/>